<evidence type="ECO:0000259" key="2">
    <source>
        <dbReference type="PROSITE" id="PS50975"/>
    </source>
</evidence>
<evidence type="ECO:0000256" key="1">
    <source>
        <dbReference type="PROSITE-ProRule" id="PRU00409"/>
    </source>
</evidence>
<dbReference type="Gene3D" id="3.30.470.20">
    <property type="entry name" value="ATP-grasp fold, B domain"/>
    <property type="match status" value="1"/>
</dbReference>
<dbReference type="EMBL" id="DRND01000313">
    <property type="protein sequence ID" value="HFC47019.1"/>
    <property type="molecule type" value="Genomic_DNA"/>
</dbReference>
<dbReference type="Pfam" id="PF15632">
    <property type="entry name" value="ATPgrasp_Ter"/>
    <property type="match status" value="1"/>
</dbReference>
<keyword evidence="3" id="KW-0436">Ligase</keyword>
<accession>A0A7V2SYM2</accession>
<dbReference type="Proteomes" id="UP000885797">
    <property type="component" value="Unassembled WGS sequence"/>
</dbReference>
<organism evidence="3">
    <name type="scientific">Dissulfuribacter thermophilus</name>
    <dbReference type="NCBI Taxonomy" id="1156395"/>
    <lineage>
        <taxon>Bacteria</taxon>
        <taxon>Pseudomonadati</taxon>
        <taxon>Thermodesulfobacteriota</taxon>
        <taxon>Dissulfuribacteria</taxon>
        <taxon>Dissulfuribacterales</taxon>
        <taxon>Dissulfuribacteraceae</taxon>
        <taxon>Dissulfuribacter</taxon>
    </lineage>
</organism>
<protein>
    <submittedName>
        <fullName evidence="3">Carboxylate--amine ligase</fullName>
    </submittedName>
</protein>
<keyword evidence="1" id="KW-0547">Nucleotide-binding</keyword>
<proteinExistence type="predicted"/>
<reference evidence="3" key="1">
    <citation type="journal article" date="2020" name="mSystems">
        <title>Genome- and Community-Level Interaction Insights into Carbon Utilization and Element Cycling Functions of Hydrothermarchaeota in Hydrothermal Sediment.</title>
        <authorList>
            <person name="Zhou Z."/>
            <person name="Liu Y."/>
            <person name="Xu W."/>
            <person name="Pan J."/>
            <person name="Luo Z.H."/>
            <person name="Li M."/>
        </authorList>
    </citation>
    <scope>NUCLEOTIDE SEQUENCE [LARGE SCALE GENOMIC DNA]</scope>
    <source>
        <strain evidence="3">HyVt-503</strain>
    </source>
</reference>
<dbReference type="AlphaFoldDB" id="A0A7V2SYM2"/>
<dbReference type="InterPro" id="IPR011761">
    <property type="entry name" value="ATP-grasp"/>
</dbReference>
<dbReference type="Gene3D" id="3.40.50.20">
    <property type="match status" value="1"/>
</dbReference>
<comment type="caution">
    <text evidence="3">The sequence shown here is derived from an EMBL/GenBank/DDBJ whole genome shotgun (WGS) entry which is preliminary data.</text>
</comment>
<dbReference type="SUPFAM" id="SSF56059">
    <property type="entry name" value="Glutathione synthetase ATP-binding domain-like"/>
    <property type="match status" value="1"/>
</dbReference>
<dbReference type="GO" id="GO:0016874">
    <property type="term" value="F:ligase activity"/>
    <property type="evidence" value="ECO:0007669"/>
    <property type="project" value="UniProtKB-KW"/>
</dbReference>
<dbReference type="GO" id="GO:0005524">
    <property type="term" value="F:ATP binding"/>
    <property type="evidence" value="ECO:0007669"/>
    <property type="project" value="UniProtKB-UniRule"/>
</dbReference>
<dbReference type="InterPro" id="IPR013815">
    <property type="entry name" value="ATP_grasp_subdomain_1"/>
</dbReference>
<feature type="domain" description="ATP-grasp" evidence="2">
    <location>
        <begin position="135"/>
        <end position="322"/>
    </location>
</feature>
<keyword evidence="1" id="KW-0067">ATP-binding</keyword>
<dbReference type="Gene3D" id="3.30.1490.20">
    <property type="entry name" value="ATP-grasp fold, A domain"/>
    <property type="match status" value="1"/>
</dbReference>
<sequence>MQLIKKNNKKLSGNCSPSHTVLALVGDTQVGLWVVRSLARNGLTVHAVVHSRHGQSAHSRFAASAWILDHSPSSKEFIRELKELSKDLGAGSIMPIAESYHKTLIKHRSEFEPEIHIFSPPKECFEKATDKDYMHSLCKHHKIPVARGGRLDEIIQQGDINLRFPLVLRTRRQNVQGGQIAPWKAAYAQDKDQLMHLYSQVKDIAENVIVQEYHPGVEDHVQILMHNGEAFMYGEYIGIHHMPLAGGVTVLRESCYHPDLVNDAVKLLKAIDYSGIGGVQFHLDPKSGKYIFLEINPRFIGGLPTVIMAGFEAPFLLWQSHFEPNKMKKTRYKLGLRTRILGGDANWMFGMIRGDQLPPGEKRLGKIRTVSEFLWHSGPWTRDDSFMLTDPRPFFVDLFQMVKKFGSQAFDIIGNPHSQES</sequence>
<dbReference type="GO" id="GO:0046872">
    <property type="term" value="F:metal ion binding"/>
    <property type="evidence" value="ECO:0007669"/>
    <property type="project" value="InterPro"/>
</dbReference>
<dbReference type="PROSITE" id="PS50975">
    <property type="entry name" value="ATP_GRASP"/>
    <property type="match status" value="1"/>
</dbReference>
<gene>
    <name evidence="3" type="ORF">ENJ63_03970</name>
</gene>
<name>A0A7V2SYM2_9BACT</name>
<evidence type="ECO:0000313" key="3">
    <source>
        <dbReference type="EMBL" id="HFC47019.1"/>
    </source>
</evidence>